<dbReference type="PROSITE" id="PS50125">
    <property type="entry name" value="GUANYLATE_CYCLASE_2"/>
    <property type="match status" value="1"/>
</dbReference>
<organism evidence="2 3">
    <name type="scientific">Acuticoccus sediminis</name>
    <dbReference type="NCBI Taxonomy" id="2184697"/>
    <lineage>
        <taxon>Bacteria</taxon>
        <taxon>Pseudomonadati</taxon>
        <taxon>Pseudomonadota</taxon>
        <taxon>Alphaproteobacteria</taxon>
        <taxon>Hyphomicrobiales</taxon>
        <taxon>Amorphaceae</taxon>
        <taxon>Acuticoccus</taxon>
    </lineage>
</organism>
<gene>
    <name evidence="2" type="ORF">DLJ53_06630</name>
</gene>
<dbReference type="Proteomes" id="UP000249590">
    <property type="component" value="Unassembled WGS sequence"/>
</dbReference>
<dbReference type="PANTHER" id="PTHR43081:SF11">
    <property type="entry name" value="BLR2264 PROTEIN"/>
    <property type="match status" value="1"/>
</dbReference>
<dbReference type="InterPro" id="IPR050697">
    <property type="entry name" value="Adenylyl/Guanylyl_Cyclase_3/4"/>
</dbReference>
<dbReference type="AlphaFoldDB" id="A0A8B2NZH4"/>
<dbReference type="EMBL" id="QHHQ01000001">
    <property type="protein sequence ID" value="RAI04120.1"/>
    <property type="molecule type" value="Genomic_DNA"/>
</dbReference>
<dbReference type="GO" id="GO:0004016">
    <property type="term" value="F:adenylate cyclase activity"/>
    <property type="evidence" value="ECO:0007669"/>
    <property type="project" value="UniProtKB-ARBA"/>
</dbReference>
<dbReference type="Gene3D" id="3.30.70.1230">
    <property type="entry name" value="Nucleotide cyclase"/>
    <property type="match status" value="1"/>
</dbReference>
<dbReference type="InterPro" id="IPR001054">
    <property type="entry name" value="A/G_cyclase"/>
</dbReference>
<proteinExistence type="predicted"/>
<comment type="caution">
    <text evidence="2">The sequence shown here is derived from an EMBL/GenBank/DDBJ whole genome shotgun (WGS) entry which is preliminary data.</text>
</comment>
<evidence type="ECO:0000259" key="1">
    <source>
        <dbReference type="PROSITE" id="PS50125"/>
    </source>
</evidence>
<keyword evidence="3" id="KW-1185">Reference proteome</keyword>
<reference evidence="2 3" key="1">
    <citation type="submission" date="2018-05" db="EMBL/GenBank/DDBJ databases">
        <title>Acuticoccus sediminis sp. nov., isolated from deep-sea sediment of Indian Ocean.</title>
        <authorList>
            <person name="Liu X."/>
            <person name="Lai Q."/>
            <person name="Du Y."/>
            <person name="Sun F."/>
            <person name="Zhang X."/>
            <person name="Wang S."/>
            <person name="Shao Z."/>
        </authorList>
    </citation>
    <scope>NUCLEOTIDE SEQUENCE [LARGE SCALE GENOMIC DNA]</scope>
    <source>
        <strain evidence="2 3">PTG4-2</strain>
    </source>
</reference>
<dbReference type="RefSeq" id="WP_146619908.1">
    <property type="nucleotide sequence ID" value="NZ_JAIWKD010000001.1"/>
</dbReference>
<dbReference type="SMART" id="SM00044">
    <property type="entry name" value="CYCc"/>
    <property type="match status" value="1"/>
</dbReference>
<dbReference type="PANTHER" id="PTHR43081">
    <property type="entry name" value="ADENYLATE CYCLASE, TERMINAL-DIFFERENTIATION SPECIFIC-RELATED"/>
    <property type="match status" value="1"/>
</dbReference>
<sequence>MSLVDCELEVRDLQHWLTDKALEARDGGELLTALGDKLGEAGLDVSRLSVAWRALDPLTYAQYITWTKGEPLDSGAMSHADNERRDGTNSVLRYIVENEIEFYRADLTQPEQPYAHLASLRDEGFTDYVGTITKFGRGHIDHGVMRGVFFSFCTRAPGGFDKATLDAVMDLRPTLALAFRALNETSSAEALARTYLGPLAAGRVLDGAIRRGDAEVIPAAIWYSDMRAFTPLAEELTLDETIAFLNEVFEATAGAVGDAGGQVLDFIGDAVLAIFPIEDDGIRRALRALDESLERLAKIRRRILTSDSPPVMVASAREGLVGIALAVGDVRFGNIGTPRRLSFSVIGPTVNMVARIEALTKMLREPVLVSAPVADLAPDRFVLRGAFNLEGVRDRRALYGLARR</sequence>
<dbReference type="CDD" id="cd07302">
    <property type="entry name" value="CHD"/>
    <property type="match status" value="1"/>
</dbReference>
<dbReference type="GO" id="GO:0035556">
    <property type="term" value="P:intracellular signal transduction"/>
    <property type="evidence" value="ECO:0007669"/>
    <property type="project" value="InterPro"/>
</dbReference>
<dbReference type="OrthoDB" id="4565346at2"/>
<protein>
    <submittedName>
        <fullName evidence="2">Adenylate cyclase</fullName>
    </submittedName>
</protein>
<evidence type="ECO:0000313" key="2">
    <source>
        <dbReference type="EMBL" id="RAI04120.1"/>
    </source>
</evidence>
<name>A0A8B2NZH4_9HYPH</name>
<dbReference type="SUPFAM" id="SSF55073">
    <property type="entry name" value="Nucleotide cyclase"/>
    <property type="match status" value="1"/>
</dbReference>
<accession>A0A8B2NZH4</accession>
<dbReference type="GO" id="GO:0006171">
    <property type="term" value="P:cAMP biosynthetic process"/>
    <property type="evidence" value="ECO:0007669"/>
    <property type="project" value="TreeGrafter"/>
</dbReference>
<evidence type="ECO:0000313" key="3">
    <source>
        <dbReference type="Proteomes" id="UP000249590"/>
    </source>
</evidence>
<dbReference type="InterPro" id="IPR029787">
    <property type="entry name" value="Nucleotide_cyclase"/>
</dbReference>
<feature type="domain" description="Guanylate cyclase" evidence="1">
    <location>
        <begin position="220"/>
        <end position="357"/>
    </location>
</feature>
<dbReference type="Pfam" id="PF00211">
    <property type="entry name" value="Guanylate_cyc"/>
    <property type="match status" value="1"/>
</dbReference>